<dbReference type="InterPro" id="IPR009711">
    <property type="entry name" value="UPF0473"/>
</dbReference>
<organism evidence="1 2">
    <name type="scientific">Anaeromicrobium sediminis</name>
    <dbReference type="NCBI Taxonomy" id="1478221"/>
    <lineage>
        <taxon>Bacteria</taxon>
        <taxon>Bacillati</taxon>
        <taxon>Bacillota</taxon>
        <taxon>Clostridia</taxon>
        <taxon>Peptostreptococcales</taxon>
        <taxon>Thermotaleaceae</taxon>
        <taxon>Anaeromicrobium</taxon>
    </lineage>
</organism>
<evidence type="ECO:0008006" key="3">
    <source>
        <dbReference type="Google" id="ProtNLM"/>
    </source>
</evidence>
<proteinExistence type="predicted"/>
<evidence type="ECO:0000313" key="1">
    <source>
        <dbReference type="EMBL" id="PAB60927.1"/>
    </source>
</evidence>
<protein>
    <recommendedName>
        <fullName evidence="3">DUF1292 domain-containing protein</fullName>
    </recommendedName>
</protein>
<dbReference type="RefSeq" id="WP_095129845.1">
    <property type="nucleotide sequence ID" value="NZ_NIBG01000001.1"/>
</dbReference>
<accession>A0A267MND3</accession>
<comment type="caution">
    <text evidence="1">The sequence shown here is derived from an EMBL/GenBank/DDBJ whole genome shotgun (WGS) entry which is preliminary data.</text>
</comment>
<dbReference type="AlphaFoldDB" id="A0A267MND3"/>
<dbReference type="Pfam" id="PF06949">
    <property type="entry name" value="DUF1292"/>
    <property type="match status" value="1"/>
</dbReference>
<gene>
    <name evidence="1" type="ORF">CCE28_00395</name>
</gene>
<reference evidence="1 2" key="1">
    <citation type="submission" date="2017-06" db="EMBL/GenBank/DDBJ databases">
        <title>Draft genome sequence of anaerobic fermentative bacterium Anaeromicrobium sediminis DY2726D isolated from West Pacific Ocean sediments.</title>
        <authorList>
            <person name="Zeng X."/>
        </authorList>
    </citation>
    <scope>NUCLEOTIDE SEQUENCE [LARGE SCALE GENOMIC DNA]</scope>
    <source>
        <strain evidence="1 2">DY2726D</strain>
    </source>
</reference>
<dbReference type="EMBL" id="NIBG01000001">
    <property type="protein sequence ID" value="PAB60927.1"/>
    <property type="molecule type" value="Genomic_DNA"/>
</dbReference>
<evidence type="ECO:0000313" key="2">
    <source>
        <dbReference type="Proteomes" id="UP000216024"/>
    </source>
</evidence>
<dbReference type="Proteomes" id="UP000216024">
    <property type="component" value="Unassembled WGS sequence"/>
</dbReference>
<name>A0A267MND3_9FIRM</name>
<dbReference type="OrthoDB" id="9811971at2"/>
<keyword evidence="2" id="KW-1185">Reference proteome</keyword>
<sequence>MEKGYINLIDENNKEVRFQIIDMIEMDNDTYAILMPLDDNEEEGVVVFQVLDVENQVLELVTDEEIVMKVIDEFNE</sequence>